<gene>
    <name evidence="2" type="ORF">O9H85_22690</name>
</gene>
<evidence type="ECO:0000313" key="3">
    <source>
        <dbReference type="Proteomes" id="UP001527882"/>
    </source>
</evidence>
<protein>
    <recommendedName>
        <fullName evidence="4">DUF4021 domain-containing protein</fullName>
    </recommendedName>
</protein>
<evidence type="ECO:0008006" key="4">
    <source>
        <dbReference type="Google" id="ProtNLM"/>
    </source>
</evidence>
<organism evidence="2 3">
    <name type="scientific">Paenibacillus gyeongsangnamensis</name>
    <dbReference type="NCBI Taxonomy" id="3388067"/>
    <lineage>
        <taxon>Bacteria</taxon>
        <taxon>Bacillati</taxon>
        <taxon>Bacillota</taxon>
        <taxon>Bacilli</taxon>
        <taxon>Bacillales</taxon>
        <taxon>Paenibacillaceae</taxon>
        <taxon>Paenibacillus</taxon>
    </lineage>
</organism>
<dbReference type="Proteomes" id="UP001527882">
    <property type="component" value="Unassembled WGS sequence"/>
</dbReference>
<dbReference type="RefSeq" id="WP_269883708.1">
    <property type="nucleotide sequence ID" value="NZ_JAQAGZ010000016.1"/>
</dbReference>
<evidence type="ECO:0000313" key="2">
    <source>
        <dbReference type="EMBL" id="MCZ8515175.1"/>
    </source>
</evidence>
<accession>A0ABT4QE71</accession>
<comment type="caution">
    <text evidence="2">The sequence shown here is derived from an EMBL/GenBank/DDBJ whole genome shotgun (WGS) entry which is preliminary data.</text>
</comment>
<dbReference type="EMBL" id="JAQAGZ010000016">
    <property type="protein sequence ID" value="MCZ8515175.1"/>
    <property type="molecule type" value="Genomic_DNA"/>
</dbReference>
<evidence type="ECO:0000256" key="1">
    <source>
        <dbReference type="SAM" id="MobiDB-lite"/>
    </source>
</evidence>
<keyword evidence="3" id="KW-1185">Reference proteome</keyword>
<proteinExistence type="predicted"/>
<reference evidence="2 3" key="1">
    <citation type="submission" date="2022-12" db="EMBL/GenBank/DDBJ databases">
        <title>Draft genome sequence of Paenibacillus sp. dW9.</title>
        <authorList>
            <person name="Choi E.-W."/>
            <person name="Kim D.-U."/>
        </authorList>
    </citation>
    <scope>NUCLEOTIDE SEQUENCE [LARGE SCALE GENOMIC DNA]</scope>
    <source>
        <strain evidence="3">dW9</strain>
    </source>
</reference>
<sequence length="59" mass="6541">MTKNKDVYNDTSYTAAGINTPPDQENCTATDLISGGVEQMMDELEHTFMGDDSKPQKKK</sequence>
<name>A0ABT4QE71_9BACL</name>
<feature type="region of interest" description="Disordered" evidence="1">
    <location>
        <begin position="1"/>
        <end position="28"/>
    </location>
</feature>